<feature type="region of interest" description="Disordered" evidence="6">
    <location>
        <begin position="1"/>
        <end position="29"/>
    </location>
</feature>
<dbReference type="InterPro" id="IPR053187">
    <property type="entry name" value="Notoamide_regulator"/>
</dbReference>
<dbReference type="GO" id="GO:0003677">
    <property type="term" value="F:DNA binding"/>
    <property type="evidence" value="ECO:0007669"/>
    <property type="project" value="UniProtKB-KW"/>
</dbReference>
<feature type="domain" description="Zn(2)-C6 fungal-type" evidence="7">
    <location>
        <begin position="35"/>
        <end position="67"/>
    </location>
</feature>
<feature type="compositionally biased region" description="Basic and acidic residues" evidence="6">
    <location>
        <begin position="631"/>
        <end position="640"/>
    </location>
</feature>
<dbReference type="PROSITE" id="PS50048">
    <property type="entry name" value="ZN2_CY6_FUNGAL_2"/>
    <property type="match status" value="1"/>
</dbReference>
<organism evidence="8 9">
    <name type="scientific">Aspergillus homomorphus (strain CBS 101889)</name>
    <dbReference type="NCBI Taxonomy" id="1450537"/>
    <lineage>
        <taxon>Eukaryota</taxon>
        <taxon>Fungi</taxon>
        <taxon>Dikarya</taxon>
        <taxon>Ascomycota</taxon>
        <taxon>Pezizomycotina</taxon>
        <taxon>Eurotiomycetes</taxon>
        <taxon>Eurotiomycetidae</taxon>
        <taxon>Eurotiales</taxon>
        <taxon>Aspergillaceae</taxon>
        <taxon>Aspergillus</taxon>
        <taxon>Aspergillus subgen. Circumdati</taxon>
    </lineage>
</organism>
<dbReference type="InterPro" id="IPR001138">
    <property type="entry name" value="Zn2Cys6_DnaBD"/>
</dbReference>
<evidence type="ECO:0000256" key="6">
    <source>
        <dbReference type="SAM" id="MobiDB-lite"/>
    </source>
</evidence>
<dbReference type="GO" id="GO:0000981">
    <property type="term" value="F:DNA-binding transcription factor activity, RNA polymerase II-specific"/>
    <property type="evidence" value="ECO:0007669"/>
    <property type="project" value="InterPro"/>
</dbReference>
<proteinExistence type="predicted"/>
<gene>
    <name evidence="8" type="ORF">BO97DRAFT_422107</name>
</gene>
<dbReference type="Proteomes" id="UP000248961">
    <property type="component" value="Unassembled WGS sequence"/>
</dbReference>
<dbReference type="Pfam" id="PF00172">
    <property type="entry name" value="Zn_clus"/>
    <property type="match status" value="1"/>
</dbReference>
<keyword evidence="4" id="KW-0804">Transcription</keyword>
<keyword evidence="2" id="KW-0805">Transcription regulation</keyword>
<evidence type="ECO:0000256" key="3">
    <source>
        <dbReference type="ARBA" id="ARBA00023125"/>
    </source>
</evidence>
<keyword evidence="5" id="KW-0539">Nucleus</keyword>
<evidence type="ECO:0000256" key="1">
    <source>
        <dbReference type="ARBA" id="ARBA00022723"/>
    </source>
</evidence>
<protein>
    <recommendedName>
        <fullName evidence="7">Zn(2)-C6 fungal-type domain-containing protein</fullName>
    </recommendedName>
</protein>
<dbReference type="InterPro" id="IPR036864">
    <property type="entry name" value="Zn2-C6_fun-type_DNA-bd_sf"/>
</dbReference>
<dbReference type="PANTHER" id="PTHR47256">
    <property type="entry name" value="ZN(II)2CYS6 TRANSCRIPTION FACTOR (EUROFUNG)-RELATED"/>
    <property type="match status" value="1"/>
</dbReference>
<dbReference type="VEuPathDB" id="FungiDB:BO97DRAFT_422107"/>
<dbReference type="STRING" id="1450537.A0A395I4Q5"/>
<dbReference type="GO" id="GO:0008270">
    <property type="term" value="F:zinc ion binding"/>
    <property type="evidence" value="ECO:0007669"/>
    <property type="project" value="InterPro"/>
</dbReference>
<accession>A0A395I4Q5</accession>
<evidence type="ECO:0000313" key="8">
    <source>
        <dbReference type="EMBL" id="RAL14755.1"/>
    </source>
</evidence>
<evidence type="ECO:0000313" key="9">
    <source>
        <dbReference type="Proteomes" id="UP000248961"/>
    </source>
</evidence>
<keyword evidence="9" id="KW-1185">Reference proteome</keyword>
<dbReference type="GO" id="GO:0006351">
    <property type="term" value="P:DNA-templated transcription"/>
    <property type="evidence" value="ECO:0007669"/>
    <property type="project" value="InterPro"/>
</dbReference>
<reference evidence="8 9" key="1">
    <citation type="submission" date="2018-02" db="EMBL/GenBank/DDBJ databases">
        <title>The genomes of Aspergillus section Nigri reveals drivers in fungal speciation.</title>
        <authorList>
            <consortium name="DOE Joint Genome Institute"/>
            <person name="Vesth T.C."/>
            <person name="Nybo J."/>
            <person name="Theobald S."/>
            <person name="Brandl J."/>
            <person name="Frisvad J.C."/>
            <person name="Nielsen K.F."/>
            <person name="Lyhne E.K."/>
            <person name="Kogle M.E."/>
            <person name="Kuo A."/>
            <person name="Riley R."/>
            <person name="Clum A."/>
            <person name="Nolan M."/>
            <person name="Lipzen A."/>
            <person name="Salamov A."/>
            <person name="Henrissat B."/>
            <person name="Wiebenga A."/>
            <person name="De vries R.P."/>
            <person name="Grigoriev I.V."/>
            <person name="Mortensen U.H."/>
            <person name="Andersen M.R."/>
            <person name="Baker S.E."/>
        </authorList>
    </citation>
    <scope>NUCLEOTIDE SEQUENCE [LARGE SCALE GENOMIC DNA]</scope>
    <source>
        <strain evidence="8 9">CBS 101889</strain>
    </source>
</reference>
<dbReference type="SMART" id="SM00066">
    <property type="entry name" value="GAL4"/>
    <property type="match status" value="1"/>
</dbReference>
<dbReference type="GO" id="GO:0009893">
    <property type="term" value="P:positive regulation of metabolic process"/>
    <property type="evidence" value="ECO:0007669"/>
    <property type="project" value="UniProtKB-ARBA"/>
</dbReference>
<dbReference type="OrthoDB" id="2593732at2759"/>
<evidence type="ECO:0000256" key="5">
    <source>
        <dbReference type="ARBA" id="ARBA00023242"/>
    </source>
</evidence>
<evidence type="ECO:0000259" key="7">
    <source>
        <dbReference type="PROSITE" id="PS50048"/>
    </source>
</evidence>
<dbReference type="GeneID" id="37201052"/>
<dbReference type="Pfam" id="PF04082">
    <property type="entry name" value="Fungal_trans"/>
    <property type="match status" value="1"/>
</dbReference>
<evidence type="ECO:0000256" key="4">
    <source>
        <dbReference type="ARBA" id="ARBA00023163"/>
    </source>
</evidence>
<sequence length="667" mass="76056">MQPLAPAPSRKSAHGAMPPPPTHLSFPPQRKASMACSECKRLKSKCRVSDGATSCDRCLKQKLSCVFDLDEDGRRRLAHKRKVEKLEEERDTLWQVVHSLRDSPDAKAAQLLNLVRCRAPLSELKLYIDQHASEHDRQELGLPPNKRASAHRALDINRLVDIPVYRVPAAPWTFVTQCDDFVSHLVSLWFTWSHPFYNWIDRDLFLRDAQTGKLDSKFCSSFLFNCILAEACFHSDYPEAYADPSDPNSKGQHFYAEARRHYEKVEGQLDMPTIQGCGVLYVCMAAMGKDRVGWWYLGQINSMAQEYAKTHPPPETETQESRAVNNTIWGLYNLTATASIAYMKYLAIDRPKRPCLPCDHKVGHTWLPYPRQADPSQSHISCVFNSFCELSKINVDTNKSIFGTGSKPSRSDLHRILREAQSRLDDWKAQLPECLTLEAITVPQGFSLHFFYHTLMIMLWGLLKEESDEDDSGDNATATTARRLCVDSALAIVRLLRIHRARWGVDYISPTTIHWVSMALFTLLEQLDNPEHKTSFTELCVFARALSRKWTLMKGIMRMLQVSAQKNSVMLPPDTHALFTEFEEEMWESKDRERFRSLYPNPNSLSKTAGDRTLLDDAELDSFLEKWDTLEVDEAGRETSTDTMKSSPQDRVEDKDESEAEVGTGNA</sequence>
<dbReference type="RefSeq" id="XP_025553909.1">
    <property type="nucleotide sequence ID" value="XM_025696763.1"/>
</dbReference>
<dbReference type="Gene3D" id="4.10.240.10">
    <property type="entry name" value="Zn(2)-C6 fungal-type DNA-binding domain"/>
    <property type="match status" value="1"/>
</dbReference>
<dbReference type="InterPro" id="IPR007219">
    <property type="entry name" value="XnlR_reg_dom"/>
</dbReference>
<dbReference type="EMBL" id="KZ824273">
    <property type="protein sequence ID" value="RAL14755.1"/>
    <property type="molecule type" value="Genomic_DNA"/>
</dbReference>
<keyword evidence="1" id="KW-0479">Metal-binding</keyword>
<dbReference type="PROSITE" id="PS00463">
    <property type="entry name" value="ZN2_CY6_FUNGAL_1"/>
    <property type="match status" value="1"/>
</dbReference>
<dbReference type="CDD" id="cd12148">
    <property type="entry name" value="fungal_TF_MHR"/>
    <property type="match status" value="1"/>
</dbReference>
<dbReference type="AlphaFoldDB" id="A0A395I4Q5"/>
<keyword evidence="3" id="KW-0238">DNA-binding</keyword>
<dbReference type="CDD" id="cd00067">
    <property type="entry name" value="GAL4"/>
    <property type="match status" value="1"/>
</dbReference>
<name>A0A395I4Q5_ASPHC</name>
<dbReference type="SUPFAM" id="SSF57701">
    <property type="entry name" value="Zn2/Cys6 DNA-binding domain"/>
    <property type="match status" value="1"/>
</dbReference>
<feature type="region of interest" description="Disordered" evidence="6">
    <location>
        <begin position="631"/>
        <end position="667"/>
    </location>
</feature>
<dbReference type="PANTHER" id="PTHR47256:SF4">
    <property type="entry name" value="ZN(II)2CYS6 TRANSCRIPTION FACTOR (EUROFUNG)"/>
    <property type="match status" value="1"/>
</dbReference>
<evidence type="ECO:0000256" key="2">
    <source>
        <dbReference type="ARBA" id="ARBA00023015"/>
    </source>
</evidence>